<sequence>MFEEFSSGYYLGRLYVTPSREERALIERTTHERVSEQLYTSDATASTPESLVMKLDTAHFPVHGDDGVPAETLAIPEELLSSLDVGNPPTLTEVFLAKADRAEQLLRFTRPATRDDDDEGGGDGATRFGPSGPRGPRGPGGPTGT</sequence>
<accession>A0ABD5VII3</accession>
<dbReference type="EMBL" id="JBHSXN010000005">
    <property type="protein sequence ID" value="MFC6955234.1"/>
    <property type="molecule type" value="Genomic_DNA"/>
</dbReference>
<evidence type="ECO:0000256" key="1">
    <source>
        <dbReference type="SAM" id="MobiDB-lite"/>
    </source>
</evidence>
<feature type="region of interest" description="Disordered" evidence="1">
    <location>
        <begin position="107"/>
        <end position="145"/>
    </location>
</feature>
<keyword evidence="3" id="KW-1185">Reference proteome</keyword>
<dbReference type="Proteomes" id="UP001596395">
    <property type="component" value="Unassembled WGS sequence"/>
</dbReference>
<dbReference type="Pfam" id="PF19118">
    <property type="entry name" value="DUF5802"/>
    <property type="match status" value="1"/>
</dbReference>
<proteinExistence type="predicted"/>
<organism evidence="2 3">
    <name type="scientific">Halorubellus litoreus</name>
    <dbReference type="NCBI Taxonomy" id="755308"/>
    <lineage>
        <taxon>Archaea</taxon>
        <taxon>Methanobacteriati</taxon>
        <taxon>Methanobacteriota</taxon>
        <taxon>Stenosarchaea group</taxon>
        <taxon>Halobacteria</taxon>
        <taxon>Halobacteriales</taxon>
        <taxon>Halorubellaceae</taxon>
        <taxon>Halorubellus</taxon>
    </lineage>
</organism>
<name>A0ABD5VII3_9EURY</name>
<dbReference type="RefSeq" id="WP_379762887.1">
    <property type="nucleotide sequence ID" value="NZ_JAZAQL010000005.1"/>
</dbReference>
<dbReference type="AlphaFoldDB" id="A0ABD5VII3"/>
<comment type="caution">
    <text evidence="2">The sequence shown here is derived from an EMBL/GenBank/DDBJ whole genome shotgun (WGS) entry which is preliminary data.</text>
</comment>
<gene>
    <name evidence="2" type="ORF">ACFQGB_20420</name>
</gene>
<dbReference type="InterPro" id="IPR043825">
    <property type="entry name" value="DUF5802"/>
</dbReference>
<reference evidence="2 3" key="1">
    <citation type="journal article" date="2019" name="Int. J. Syst. Evol. Microbiol.">
        <title>The Global Catalogue of Microorganisms (GCM) 10K type strain sequencing project: providing services to taxonomists for standard genome sequencing and annotation.</title>
        <authorList>
            <consortium name="The Broad Institute Genomics Platform"/>
            <consortium name="The Broad Institute Genome Sequencing Center for Infectious Disease"/>
            <person name="Wu L."/>
            <person name="Ma J."/>
        </authorList>
    </citation>
    <scope>NUCLEOTIDE SEQUENCE [LARGE SCALE GENOMIC DNA]</scope>
    <source>
        <strain evidence="2 3">GX26</strain>
    </source>
</reference>
<evidence type="ECO:0000313" key="2">
    <source>
        <dbReference type="EMBL" id="MFC6955234.1"/>
    </source>
</evidence>
<feature type="compositionally biased region" description="Gly residues" evidence="1">
    <location>
        <begin position="135"/>
        <end position="145"/>
    </location>
</feature>
<evidence type="ECO:0000313" key="3">
    <source>
        <dbReference type="Proteomes" id="UP001596395"/>
    </source>
</evidence>
<protein>
    <submittedName>
        <fullName evidence="2">DUF5802 family protein</fullName>
    </submittedName>
</protein>